<name>A0ABQ5RYN2_9CHLO</name>
<dbReference type="PANTHER" id="PTHR44099">
    <property type="entry name" value="RABCONNECTIN-3B, ISOFORM A"/>
    <property type="match status" value="1"/>
</dbReference>
<evidence type="ECO:0000256" key="1">
    <source>
        <dbReference type="SAM" id="MobiDB-lite"/>
    </source>
</evidence>
<dbReference type="InterPro" id="IPR049916">
    <property type="entry name" value="WDR72-like"/>
</dbReference>
<accession>A0ABQ5RYN2</accession>
<feature type="compositionally biased region" description="Polar residues" evidence="1">
    <location>
        <begin position="733"/>
        <end position="743"/>
    </location>
</feature>
<feature type="compositionally biased region" description="Gly residues" evidence="1">
    <location>
        <begin position="264"/>
        <end position="277"/>
    </location>
</feature>
<feature type="compositionally biased region" description="Polar residues" evidence="1">
    <location>
        <begin position="831"/>
        <end position="841"/>
    </location>
</feature>
<feature type="compositionally biased region" description="Gly residues" evidence="1">
    <location>
        <begin position="544"/>
        <end position="560"/>
    </location>
</feature>
<keyword evidence="3" id="KW-1185">Reference proteome</keyword>
<dbReference type="Proteomes" id="UP001165090">
    <property type="component" value="Unassembled WGS sequence"/>
</dbReference>
<dbReference type="InterPro" id="IPR015943">
    <property type="entry name" value="WD40/YVTN_repeat-like_dom_sf"/>
</dbReference>
<protein>
    <submittedName>
        <fullName evidence="2">Uncharacterized protein</fullName>
    </submittedName>
</protein>
<feature type="compositionally biased region" description="Polar residues" evidence="1">
    <location>
        <begin position="522"/>
        <end position="534"/>
    </location>
</feature>
<evidence type="ECO:0000313" key="3">
    <source>
        <dbReference type="Proteomes" id="UP001165090"/>
    </source>
</evidence>
<dbReference type="EMBL" id="BSDZ01000013">
    <property type="protein sequence ID" value="GLI62731.1"/>
    <property type="molecule type" value="Genomic_DNA"/>
</dbReference>
<feature type="region of interest" description="Disordered" evidence="1">
    <location>
        <begin position="822"/>
        <end position="854"/>
    </location>
</feature>
<comment type="caution">
    <text evidence="2">The sequence shown here is derived from an EMBL/GenBank/DDBJ whole genome shotgun (WGS) entry which is preliminary data.</text>
</comment>
<feature type="region of interest" description="Disordered" evidence="1">
    <location>
        <begin position="889"/>
        <end position="928"/>
    </location>
</feature>
<feature type="region of interest" description="Disordered" evidence="1">
    <location>
        <begin position="940"/>
        <end position="982"/>
    </location>
</feature>
<dbReference type="InterPro" id="IPR036322">
    <property type="entry name" value="WD40_repeat_dom_sf"/>
</dbReference>
<feature type="region of interest" description="Disordered" evidence="1">
    <location>
        <begin position="264"/>
        <end position="299"/>
    </location>
</feature>
<feature type="compositionally biased region" description="Polar residues" evidence="1">
    <location>
        <begin position="894"/>
        <end position="914"/>
    </location>
</feature>
<dbReference type="SUPFAM" id="SSF50978">
    <property type="entry name" value="WD40 repeat-like"/>
    <property type="match status" value="1"/>
</dbReference>
<feature type="region of interest" description="Disordered" evidence="1">
    <location>
        <begin position="153"/>
        <end position="179"/>
    </location>
</feature>
<reference evidence="2 3" key="1">
    <citation type="journal article" date="2023" name="IScience">
        <title>Expanded male sex-determining region conserved during the evolution of homothallism in the green alga Volvox.</title>
        <authorList>
            <person name="Yamamoto K."/>
            <person name="Matsuzaki R."/>
            <person name="Mahakham W."/>
            <person name="Heman W."/>
            <person name="Sekimoto H."/>
            <person name="Kawachi M."/>
            <person name="Minakuchi Y."/>
            <person name="Toyoda A."/>
            <person name="Nozaki H."/>
        </authorList>
    </citation>
    <scope>NUCLEOTIDE SEQUENCE [LARGE SCALE GENOMIC DNA]</scope>
    <source>
        <strain evidence="2 3">NIES-4468</strain>
    </source>
</reference>
<dbReference type="Gene3D" id="2.130.10.10">
    <property type="entry name" value="YVTN repeat-like/Quinoprotein amine dehydrogenase"/>
    <property type="match status" value="1"/>
</dbReference>
<gene>
    <name evidence="2" type="ORF">VaNZ11_005461</name>
</gene>
<organism evidence="2 3">
    <name type="scientific">Volvox africanus</name>
    <dbReference type="NCBI Taxonomy" id="51714"/>
    <lineage>
        <taxon>Eukaryota</taxon>
        <taxon>Viridiplantae</taxon>
        <taxon>Chlorophyta</taxon>
        <taxon>core chlorophytes</taxon>
        <taxon>Chlorophyceae</taxon>
        <taxon>CS clade</taxon>
        <taxon>Chlamydomonadales</taxon>
        <taxon>Volvocaceae</taxon>
        <taxon>Volvox</taxon>
    </lineage>
</organism>
<feature type="compositionally biased region" description="Basic residues" evidence="1">
    <location>
        <begin position="153"/>
        <end position="167"/>
    </location>
</feature>
<sequence>MDEAAVRVFWPPSPPAHAVTSVAVDVDRAWLYTGGSDGAIVRWHLQGAVAPKAYVMLVGHTRPIRHLAPGLKATGPGPGSEEGRYLLSVDDGGGCCLWREPCGRCVLQRWIPEMGVAVFGQLPADRSGPFASSNWLLAALPAVGGGELALRPHPHPPHHHHQHHYQANHHDQQPYAPTPSLLHGVRYSGPGCLAGGGGGGGDGPGEMTALHDNAMKSSRGPVLLVIDWRSLSLFKALDMQPLQQLVCVDMPTAAYKFRFTSSGSHGGGSGGSSGGGASSPTSQQRAVRPPWTECKSGGGSCDSPDPSSVLLCLQWGPCAVPFGHGVGVGNSGSTDSSSYTGGPGRDTMVVVALALTPTGTLYGCVVPYDPYKPPAWVLGCGGARNTPDGGVVGEGGFAGGGARCVGSEQLPGREGQEEPLRPQMEVREPLLSAAVSTNLRWALLGALDSLIVLEARWNAVQSLAAKSMSAKAISTPTPLSGAGVHNVPPRLLQLSYTAKCRISLMHQPGAGMLAVSAGPTVLNRQQSPPSQRSCARQLPRRPGMQGGPCSGGSSGSGSGSGSSAECSTYGTDPQEPEGVSSGRSLRPPVVPVSGHHIHAAAARTGLAQHSHQPHVIRTAAHLLVLGTWEEEEPLTAARVKAVGEMAAAATAAELLGAAARQPHSISGMAGPATATFTTATAAAAVSATAAVTSSLEFVEAGYPRPSELEPGLSRSVLALSSPAQPPRPAAAPNTANCSDSRTSPFPRCTAAVAAVKGIDVPRPPAPVAGTALTPTAAVAVPVAGSNLDQRMADYDDELLTKSCSPDLARLSFAVYLPPRGGGGGSAASSSVLQPPQAQSPSKGRKQQSRPQLQPQLQQPQVLLPLNGSAQVLSGAPAAMDGLHEIESGEGRCQGQAQQSHAQSPARSAPQQELQLQLPGRPSPAQEGEFSGLQVNLATAARGGHGGGGGGGGGGGSGTMAALGAHAGPQETSEKQMHQSLHGEGVGLSLTHGSARPIHHWRQRTNHHRHHHGHDASTRGAVVLQVLSWDGAGRQQVVSLTSDGRILAVQELSAAAAPPAPAAASFGTQLLEARQTGWPSCYSAPSHLADALCCATTAFCGYLPTQGGGDGVCNIGAGDGNCSGRGDVGRGDGGGLEGWVLGVHCYQGDARPATVSVLQWPLSRPHSLPYVARQASPLAAEAAAAIRAVSSSGRERSLAEANLVPLVGSLHDGWAAAAAVTWRAHTARRRRRRRAMLRHGCGRAGGGAAAAAQADHGSVWDFACEEGTDGGCSVRGTVRQYGGYEAVRDGRSDGRGSADAVADDDNGLLPDSEVIRVRRRIDVGKVTKRYCSGNGFAATSAAAATTTIAGDGNSLYGPPASPDVPCRHGGGGRIRRDSSGGGAQRGLPACLYERWDAGQKCIPWSNGKRDCTAQPQDVLAVVRAGNEGVDVGIGSSAPTYTSAAVVSASVLVCDGTAAGEAVVLHCMADGEMHYYDAGAYTVPSVPHCCTADGGFKHATSSLLQASVRGDDDAGHWHADNDGDGYRYDNSGGCGESFGIPVPPAVMRPGRAGSMRGHIGPVTCQLEVLVSIMPAAAAVGTDHGCTQCHLAEGREAQRPPPQCRHLQRWLRPRHQPPT</sequence>
<feature type="compositionally biased region" description="Gly residues" evidence="1">
    <location>
        <begin position="942"/>
        <end position="957"/>
    </location>
</feature>
<proteinExistence type="predicted"/>
<feature type="region of interest" description="Disordered" evidence="1">
    <location>
        <begin position="718"/>
        <end position="743"/>
    </location>
</feature>
<dbReference type="PANTHER" id="PTHR44099:SF4">
    <property type="entry name" value="RABCONNECTIN-3B, ISOFORM A"/>
    <property type="match status" value="1"/>
</dbReference>
<evidence type="ECO:0000313" key="2">
    <source>
        <dbReference type="EMBL" id="GLI62731.1"/>
    </source>
</evidence>
<feature type="region of interest" description="Disordered" evidence="1">
    <location>
        <begin position="521"/>
        <end position="590"/>
    </location>
</feature>